<dbReference type="STRING" id="69974.MPLDJ20_70008"/>
<proteinExistence type="predicted"/>
<accession>A0A090FM97</accession>
<sequence length="120" mass="13674">MMQLLRDILDKQVVDREQVKIGKVDSIVAELRPGKPPRVIAVELGSIALARRLGSAPGRWTAKLAARLSGKRQPRPHRIAWNKVRDIGVDIEFDIDVRRTRIFAWQDWLREHVVGRIPGA</sequence>
<name>A0A090FM97_MESPL</name>
<dbReference type="AlphaFoldDB" id="A0A090FM97"/>
<keyword evidence="2" id="KW-1185">Reference proteome</keyword>
<evidence type="ECO:0000313" key="2">
    <source>
        <dbReference type="Proteomes" id="UP000045285"/>
    </source>
</evidence>
<reference evidence="2" key="1">
    <citation type="submission" date="2014-08" db="EMBL/GenBank/DDBJ databases">
        <authorList>
            <person name="Moulin L."/>
        </authorList>
    </citation>
    <scope>NUCLEOTIDE SEQUENCE [LARGE SCALE GENOMIC DNA]</scope>
</reference>
<organism evidence="1 2">
    <name type="scientific">Mesorhizobium plurifarium</name>
    <dbReference type="NCBI Taxonomy" id="69974"/>
    <lineage>
        <taxon>Bacteria</taxon>
        <taxon>Pseudomonadati</taxon>
        <taxon>Pseudomonadota</taxon>
        <taxon>Alphaproteobacteria</taxon>
        <taxon>Hyphomicrobiales</taxon>
        <taxon>Phyllobacteriaceae</taxon>
        <taxon>Mesorhizobium</taxon>
    </lineage>
</organism>
<gene>
    <name evidence="1" type="ORF">MPL3356_300245</name>
</gene>
<protein>
    <submittedName>
        <fullName evidence="1">Uncharacterized protein</fullName>
    </submittedName>
</protein>
<dbReference type="Proteomes" id="UP000045285">
    <property type="component" value="Unassembled WGS sequence"/>
</dbReference>
<evidence type="ECO:0000313" key="1">
    <source>
        <dbReference type="EMBL" id="CDX20066.1"/>
    </source>
</evidence>
<dbReference type="EMBL" id="CCMZ01000024">
    <property type="protein sequence ID" value="CDX20066.1"/>
    <property type="molecule type" value="Genomic_DNA"/>
</dbReference>